<evidence type="ECO:0000313" key="1">
    <source>
        <dbReference type="EMBL" id="KAI5351953.1"/>
    </source>
</evidence>
<keyword evidence="2" id="KW-1185">Reference proteome</keyword>
<organism evidence="1 2">
    <name type="scientific">Prunus dulcis</name>
    <name type="common">Almond</name>
    <name type="synonym">Amygdalus dulcis</name>
    <dbReference type="NCBI Taxonomy" id="3755"/>
    <lineage>
        <taxon>Eukaryota</taxon>
        <taxon>Viridiplantae</taxon>
        <taxon>Streptophyta</taxon>
        <taxon>Embryophyta</taxon>
        <taxon>Tracheophyta</taxon>
        <taxon>Spermatophyta</taxon>
        <taxon>Magnoliopsida</taxon>
        <taxon>eudicotyledons</taxon>
        <taxon>Gunneridae</taxon>
        <taxon>Pentapetalae</taxon>
        <taxon>rosids</taxon>
        <taxon>fabids</taxon>
        <taxon>Rosales</taxon>
        <taxon>Rosaceae</taxon>
        <taxon>Amygdaloideae</taxon>
        <taxon>Amygdaleae</taxon>
        <taxon>Prunus</taxon>
    </lineage>
</organism>
<reference evidence="1 2" key="1">
    <citation type="journal article" date="2022" name="G3 (Bethesda)">
        <title>Whole-genome sequence and methylome profiling of the almond [Prunus dulcis (Mill.) D.A. Webb] cultivar 'Nonpareil'.</title>
        <authorList>
            <person name="D'Amico-Willman K.M."/>
            <person name="Ouma W.Z."/>
            <person name="Meulia T."/>
            <person name="Sideli G.M."/>
            <person name="Gradziel T.M."/>
            <person name="Fresnedo-Ramirez J."/>
        </authorList>
    </citation>
    <scope>NUCLEOTIDE SEQUENCE [LARGE SCALE GENOMIC DNA]</scope>
    <source>
        <strain evidence="1">Clone GOH B32 T37-40</strain>
    </source>
</reference>
<dbReference type="EMBL" id="JAJFAZ020000001">
    <property type="protein sequence ID" value="KAI5351953.1"/>
    <property type="molecule type" value="Genomic_DNA"/>
</dbReference>
<evidence type="ECO:0000313" key="2">
    <source>
        <dbReference type="Proteomes" id="UP001054821"/>
    </source>
</evidence>
<gene>
    <name evidence="1" type="ORF">L3X38_004844</name>
</gene>
<dbReference type="Proteomes" id="UP001054821">
    <property type="component" value="Chromosome 1"/>
</dbReference>
<comment type="caution">
    <text evidence="1">The sequence shown here is derived from an EMBL/GenBank/DDBJ whole genome shotgun (WGS) entry which is preliminary data.</text>
</comment>
<proteinExistence type="predicted"/>
<protein>
    <submittedName>
        <fullName evidence="1">Uncharacterized protein</fullName>
    </submittedName>
</protein>
<accession>A0AAD4ZPM1</accession>
<name>A0AAD4ZPM1_PRUDU</name>
<sequence length="66" mass="7025">MAIFDYSTIMMGQKSQSSISPHPGVVKILRLTARNLRFYKFRIVAVVGGGIGSSATSTSSNVSSES</sequence>
<dbReference type="AlphaFoldDB" id="A0AAD4ZPM1"/>